<evidence type="ECO:0000313" key="1">
    <source>
        <dbReference type="EMBL" id="MST79769.1"/>
    </source>
</evidence>
<accession>A0A844FN72</accession>
<protein>
    <submittedName>
        <fullName evidence="1">ATP-binding protein</fullName>
    </submittedName>
</protein>
<dbReference type="SUPFAM" id="SSF52540">
    <property type="entry name" value="P-loop containing nucleoside triphosphate hydrolases"/>
    <property type="match status" value="1"/>
</dbReference>
<comment type="caution">
    <text evidence="1">The sequence shown here is derived from an EMBL/GenBank/DDBJ whole genome shotgun (WGS) entry which is preliminary data.</text>
</comment>
<reference evidence="1 2" key="1">
    <citation type="submission" date="2019-08" db="EMBL/GenBank/DDBJ databases">
        <title>In-depth cultivation of the pig gut microbiome towards novel bacterial diversity and tailored functional studies.</title>
        <authorList>
            <person name="Wylensek D."/>
            <person name="Hitch T.C.A."/>
            <person name="Clavel T."/>
        </authorList>
    </citation>
    <scope>NUCLEOTIDE SEQUENCE [LARGE SCALE GENOMIC DNA]</scope>
    <source>
        <strain evidence="1 2">WCA-470BD-2E</strain>
    </source>
</reference>
<keyword evidence="1" id="KW-0547">Nucleotide-binding</keyword>
<gene>
    <name evidence="1" type="ORF">FYJ61_04640</name>
</gene>
<sequence length="349" mass="39642">MQYQKNPFTLSFGRKPAEYINRLGDTDRIISTFTLPPVTDQVYLLMGIRGSGKTVLMTDLTEKLGQLPDWLVIKISPIDDILEALQLDLQNSRLFNGQNYHVSASLNLPGANVKVDHSPQEVNRIDAIDKLLAAVDKQGMKVLVAIDEVTNTPQMQAFASAFQLFISNNRPIYFLATGLYDEIMSLQDERNLTFLYRAPKILLTPLNQQAIANSYREIFDISMEKSIRMAQLTKGYPFAFQTLGYVCWEKGNCDLGEEELADFDQLLADAAYSKMWSELSELDQRVLAAIAANEGGKVKEFREALDMNPNLFNQYRRRLKNQGLIDTKLYGTISFALPRFAEFVKFETF</sequence>
<name>A0A844FN72_9LACO</name>
<dbReference type="GO" id="GO:0005524">
    <property type="term" value="F:ATP binding"/>
    <property type="evidence" value="ECO:0007669"/>
    <property type="project" value="UniProtKB-KW"/>
</dbReference>
<keyword evidence="1" id="KW-0067">ATP-binding</keyword>
<evidence type="ECO:0000313" key="2">
    <source>
        <dbReference type="Proteomes" id="UP000452141"/>
    </source>
</evidence>
<dbReference type="AlphaFoldDB" id="A0A844FN72"/>
<dbReference type="Gene3D" id="3.40.50.300">
    <property type="entry name" value="P-loop containing nucleotide triphosphate hydrolases"/>
    <property type="match status" value="1"/>
</dbReference>
<dbReference type="Proteomes" id="UP000452141">
    <property type="component" value="Unassembled WGS sequence"/>
</dbReference>
<dbReference type="EMBL" id="VUMW01000009">
    <property type="protein sequence ID" value="MST79769.1"/>
    <property type="molecule type" value="Genomic_DNA"/>
</dbReference>
<proteinExistence type="predicted"/>
<dbReference type="InterPro" id="IPR027417">
    <property type="entry name" value="P-loop_NTPase"/>
</dbReference>
<organism evidence="1 2">
    <name type="scientific">Lactobacillus equicursoris</name>
    <dbReference type="NCBI Taxonomy" id="420645"/>
    <lineage>
        <taxon>Bacteria</taxon>
        <taxon>Bacillati</taxon>
        <taxon>Bacillota</taxon>
        <taxon>Bacilli</taxon>
        <taxon>Lactobacillales</taxon>
        <taxon>Lactobacillaceae</taxon>
        <taxon>Lactobacillus</taxon>
    </lineage>
</organism>
<dbReference type="RefSeq" id="WP_154486759.1">
    <property type="nucleotide sequence ID" value="NZ_VUMW01000009.1"/>
</dbReference>